<reference evidence="2" key="1">
    <citation type="submission" date="2017-09" db="EMBL/GenBank/DDBJ databases">
        <title>Depth-based differentiation of microbial function through sediment-hosted aquifers and enrichment of novel symbionts in the deep terrestrial subsurface.</title>
        <authorList>
            <person name="Probst A.J."/>
            <person name="Ladd B."/>
            <person name="Jarett J.K."/>
            <person name="Geller-Mcgrath D.E."/>
            <person name="Sieber C.M.K."/>
            <person name="Emerson J.B."/>
            <person name="Anantharaman K."/>
            <person name="Thomas B.C."/>
            <person name="Malmstrom R."/>
            <person name="Stieglmeier M."/>
            <person name="Klingl A."/>
            <person name="Woyke T."/>
            <person name="Ryan C.M."/>
            <person name="Banfield J.F."/>
        </authorList>
    </citation>
    <scope>NUCLEOTIDE SEQUENCE [LARGE SCALE GENOMIC DNA]</scope>
</reference>
<organism evidence="1 2">
    <name type="scientific">Candidatus Portnoybacteria bacterium CG_4_9_14_3_um_filter_43_11</name>
    <dbReference type="NCBI Taxonomy" id="1974805"/>
    <lineage>
        <taxon>Bacteria</taxon>
        <taxon>Candidatus Portnoyibacteriota</taxon>
    </lineage>
</organism>
<accession>A0A2M7YLT9</accession>
<evidence type="ECO:0000313" key="1">
    <source>
        <dbReference type="EMBL" id="PJA63902.1"/>
    </source>
</evidence>
<dbReference type="InterPro" id="IPR035093">
    <property type="entry name" value="RelE/ParE_toxin_dom_sf"/>
</dbReference>
<sequence length="82" mass="10063">MDKISKALKKFSDKERKWVKEILRKLKESKVEGLETKKLKDRDDIYRVRKGNIRIIYRIRNKRVTLLAAERRSDNTYKKNRR</sequence>
<comment type="caution">
    <text evidence="1">The sequence shown here is derived from an EMBL/GenBank/DDBJ whole genome shotgun (WGS) entry which is preliminary data.</text>
</comment>
<dbReference type="Gene3D" id="3.30.2310.20">
    <property type="entry name" value="RelE-like"/>
    <property type="match status" value="1"/>
</dbReference>
<dbReference type="AlphaFoldDB" id="A0A2M7YLT9"/>
<dbReference type="Proteomes" id="UP000230941">
    <property type="component" value="Unassembled WGS sequence"/>
</dbReference>
<gene>
    <name evidence="1" type="ORF">CO160_01480</name>
</gene>
<evidence type="ECO:0000313" key="2">
    <source>
        <dbReference type="Proteomes" id="UP000230941"/>
    </source>
</evidence>
<protein>
    <submittedName>
        <fullName evidence="1">Type II toxin-antitoxin system RelE/ParE family toxin</fullName>
    </submittedName>
</protein>
<dbReference type="EMBL" id="PFWG01000035">
    <property type="protein sequence ID" value="PJA63902.1"/>
    <property type="molecule type" value="Genomic_DNA"/>
</dbReference>
<name>A0A2M7YLT9_9BACT</name>
<proteinExistence type="predicted"/>
<dbReference type="SUPFAM" id="SSF143011">
    <property type="entry name" value="RelE-like"/>
    <property type="match status" value="1"/>
</dbReference>